<sequence>MVMNLKTVQPHTVSPARRNPATPSSPGPSCRLLPPHHLLSISTYCLFQQHHKNDKDMPDFTFKS</sequence>
<comment type="caution">
    <text evidence="2">The sequence shown here is derived from an EMBL/GenBank/DDBJ whole genome shotgun (WGS) entry which is preliminary data.</text>
</comment>
<reference evidence="2 3" key="1">
    <citation type="submission" date="2019-05" db="EMBL/GenBank/DDBJ databases">
        <title>Another draft genome of Portunus trituberculatus and its Hox gene families provides insights of decapod evolution.</title>
        <authorList>
            <person name="Jeong J.-H."/>
            <person name="Song I."/>
            <person name="Kim S."/>
            <person name="Choi T."/>
            <person name="Kim D."/>
            <person name="Ryu S."/>
            <person name="Kim W."/>
        </authorList>
    </citation>
    <scope>NUCLEOTIDE SEQUENCE [LARGE SCALE GENOMIC DNA]</scope>
    <source>
        <tissue evidence="2">Muscle</tissue>
    </source>
</reference>
<evidence type="ECO:0000313" key="2">
    <source>
        <dbReference type="EMBL" id="MPC33411.1"/>
    </source>
</evidence>
<protein>
    <submittedName>
        <fullName evidence="2">Uncharacterized protein</fullName>
    </submittedName>
</protein>
<proteinExistence type="predicted"/>
<feature type="compositionally biased region" description="Polar residues" evidence="1">
    <location>
        <begin position="1"/>
        <end position="12"/>
    </location>
</feature>
<dbReference type="EMBL" id="VSRR010002829">
    <property type="protein sequence ID" value="MPC33411.1"/>
    <property type="molecule type" value="Genomic_DNA"/>
</dbReference>
<evidence type="ECO:0000313" key="3">
    <source>
        <dbReference type="Proteomes" id="UP000324222"/>
    </source>
</evidence>
<feature type="region of interest" description="Disordered" evidence="1">
    <location>
        <begin position="1"/>
        <end position="30"/>
    </location>
</feature>
<keyword evidence="3" id="KW-1185">Reference proteome</keyword>
<dbReference type="AlphaFoldDB" id="A0A5B7EGD3"/>
<organism evidence="2 3">
    <name type="scientific">Portunus trituberculatus</name>
    <name type="common">Swimming crab</name>
    <name type="synonym">Neptunus trituberculatus</name>
    <dbReference type="NCBI Taxonomy" id="210409"/>
    <lineage>
        <taxon>Eukaryota</taxon>
        <taxon>Metazoa</taxon>
        <taxon>Ecdysozoa</taxon>
        <taxon>Arthropoda</taxon>
        <taxon>Crustacea</taxon>
        <taxon>Multicrustacea</taxon>
        <taxon>Malacostraca</taxon>
        <taxon>Eumalacostraca</taxon>
        <taxon>Eucarida</taxon>
        <taxon>Decapoda</taxon>
        <taxon>Pleocyemata</taxon>
        <taxon>Brachyura</taxon>
        <taxon>Eubrachyura</taxon>
        <taxon>Portunoidea</taxon>
        <taxon>Portunidae</taxon>
        <taxon>Portuninae</taxon>
        <taxon>Portunus</taxon>
    </lineage>
</organism>
<gene>
    <name evidence="2" type="ORF">E2C01_026760</name>
</gene>
<accession>A0A5B7EGD3</accession>
<evidence type="ECO:0000256" key="1">
    <source>
        <dbReference type="SAM" id="MobiDB-lite"/>
    </source>
</evidence>
<name>A0A5B7EGD3_PORTR</name>
<dbReference type="Proteomes" id="UP000324222">
    <property type="component" value="Unassembled WGS sequence"/>
</dbReference>